<dbReference type="InterPro" id="IPR003719">
    <property type="entry name" value="Phenazine_PhzF-like"/>
</dbReference>
<dbReference type="PANTHER" id="PTHR13774:SF17">
    <property type="entry name" value="PHENAZINE BIOSYNTHESIS-LIKE DOMAIN-CONTAINING PROTEIN"/>
    <property type="match status" value="1"/>
</dbReference>
<dbReference type="EMBL" id="BT076648">
    <property type="protein sequence ID" value="ACO11072.1"/>
    <property type="molecule type" value="mRNA"/>
</dbReference>
<dbReference type="Pfam" id="PF02567">
    <property type="entry name" value="PhzC-PhzF"/>
    <property type="match status" value="1"/>
</dbReference>
<evidence type="ECO:0000256" key="2">
    <source>
        <dbReference type="ARBA" id="ARBA00023235"/>
    </source>
</evidence>
<organism evidence="4">
    <name type="scientific">Caligus rogercresseyi</name>
    <name type="common">Sea louse</name>
    <dbReference type="NCBI Taxonomy" id="217165"/>
    <lineage>
        <taxon>Eukaryota</taxon>
        <taxon>Metazoa</taxon>
        <taxon>Ecdysozoa</taxon>
        <taxon>Arthropoda</taxon>
        <taxon>Crustacea</taxon>
        <taxon>Multicrustacea</taxon>
        <taxon>Hexanauplia</taxon>
        <taxon>Copepoda</taxon>
        <taxon>Siphonostomatoida</taxon>
        <taxon>Caligidae</taxon>
        <taxon>Caligus</taxon>
    </lineage>
</organism>
<feature type="transmembrane region" description="Helical" evidence="3">
    <location>
        <begin position="110"/>
        <end position="130"/>
    </location>
</feature>
<proteinExistence type="evidence at transcript level"/>
<evidence type="ECO:0000313" key="4">
    <source>
        <dbReference type="EMBL" id="ACO11072.1"/>
    </source>
</evidence>
<dbReference type="Gene3D" id="3.10.310.10">
    <property type="entry name" value="Diaminopimelate Epimerase, Chain A, domain 1"/>
    <property type="match status" value="1"/>
</dbReference>
<dbReference type="SUPFAM" id="SSF54506">
    <property type="entry name" value="Diaminopimelate epimerase-like"/>
    <property type="match status" value="1"/>
</dbReference>
<evidence type="ECO:0000256" key="1">
    <source>
        <dbReference type="ARBA" id="ARBA00008270"/>
    </source>
</evidence>
<comment type="similarity">
    <text evidence="1">Belongs to the PhzF family.</text>
</comment>
<keyword evidence="3" id="KW-1133">Transmembrane helix</keyword>
<gene>
    <name evidence="4" type="primary">PBLD</name>
</gene>
<dbReference type="PANTHER" id="PTHR13774">
    <property type="entry name" value="PHENAZINE BIOSYNTHESIS PROTEIN"/>
    <property type="match status" value="1"/>
</dbReference>
<keyword evidence="3" id="KW-0812">Transmembrane</keyword>
<accession>C1BPW9</accession>
<protein>
    <submittedName>
        <fullName evidence="4">Phenazine biosynthesis-like domain-containing protein</fullName>
    </submittedName>
</protein>
<dbReference type="GO" id="GO:0016853">
    <property type="term" value="F:isomerase activity"/>
    <property type="evidence" value="ECO:0007669"/>
    <property type="project" value="UniProtKB-KW"/>
</dbReference>
<reference evidence="4" key="1">
    <citation type="submission" date="2009-03" db="EMBL/GenBank/DDBJ databases">
        <title>Caligus rogercresseyi ESTs and full-length cDNAs.</title>
        <authorList>
            <person name="Yasuike M."/>
            <person name="von Schalburg K."/>
            <person name="Cooper G."/>
            <person name="Leong J."/>
            <person name="Jones S.R.M."/>
            <person name="Koop B.F."/>
        </authorList>
    </citation>
    <scope>NUCLEOTIDE SEQUENCE</scope>
    <source>
        <tissue evidence="4">Whole tissue</tissue>
    </source>
</reference>
<dbReference type="NCBIfam" id="TIGR00654">
    <property type="entry name" value="PhzF_family"/>
    <property type="match status" value="1"/>
</dbReference>
<dbReference type="AlphaFoldDB" id="C1BPW9"/>
<sequence length="132" mass="14708">MRANRSKMPSVNVYTVDAFTDKPLSGNPAAVILLDSDIGDELKQKLASEINLSETAFVTSQDSKGFRSGSKFFIRWFTPTNEVPLCGHGTLAASFVIFDQMENKNVCRKMVIKITQIFIYFVVLVLLVTIPN</sequence>
<evidence type="ECO:0000256" key="3">
    <source>
        <dbReference type="SAM" id="Phobius"/>
    </source>
</evidence>
<keyword evidence="2" id="KW-0413">Isomerase</keyword>
<dbReference type="GO" id="GO:0005737">
    <property type="term" value="C:cytoplasm"/>
    <property type="evidence" value="ECO:0007669"/>
    <property type="project" value="TreeGrafter"/>
</dbReference>
<name>C1BPW9_CALRO</name>
<keyword evidence="3" id="KW-0472">Membrane</keyword>